<sequence length="312" mass="35765">MNKTVDKLVELLSNVFSNTKIKEIMSTPPIVVTEETKIKYAKEIMRIKGISGMPVVNKKLELIGILSIEDLIKVFENGGIESRVLNWMTKEPFYLSEEDTIRDFLDFNQEKKFGRYPVLNRDKKVVGVVTKLDIMEWLFKKLGHIYIHDERRKRVLENEFKSIIINEKKSGADFSYEINYNSIESIGMAATKLKKFLLSKEIDSKLTRKISIATYEAEANVVIHSGSTGHIYCYIKEDFIKIYVEDFGKGIECIDKAMKEGYSTASETIREKGFGAGMGLPNMKRFSNKMTVVSSPDKGLKVEMIFFRGDKK</sequence>
<gene>
    <name evidence="4" type="ORF">OSSY52_18290</name>
</gene>
<dbReference type="InParanoid" id="A0A7G1G546"/>
<dbReference type="PANTHER" id="PTHR43080">
    <property type="entry name" value="CBS DOMAIN-CONTAINING PROTEIN CBSX3, MITOCHONDRIAL"/>
    <property type="match status" value="1"/>
</dbReference>
<dbReference type="Gene3D" id="3.30.565.10">
    <property type="entry name" value="Histidine kinase-like ATPase, C-terminal domain"/>
    <property type="match status" value="1"/>
</dbReference>
<dbReference type="Proteomes" id="UP000516361">
    <property type="component" value="Chromosome"/>
</dbReference>
<evidence type="ECO:0000313" key="5">
    <source>
        <dbReference type="Proteomes" id="UP000516361"/>
    </source>
</evidence>
<feature type="domain" description="CBS" evidence="3">
    <location>
        <begin position="88"/>
        <end position="150"/>
    </location>
</feature>
<feature type="domain" description="CBS" evidence="3">
    <location>
        <begin position="25"/>
        <end position="82"/>
    </location>
</feature>
<evidence type="ECO:0000313" key="4">
    <source>
        <dbReference type="EMBL" id="BBE31688.1"/>
    </source>
</evidence>
<organism evidence="4 5">
    <name type="scientific">Tepiditoga spiralis</name>
    <dbReference type="NCBI Taxonomy" id="2108365"/>
    <lineage>
        <taxon>Bacteria</taxon>
        <taxon>Thermotogati</taxon>
        <taxon>Thermotogota</taxon>
        <taxon>Thermotogae</taxon>
        <taxon>Petrotogales</taxon>
        <taxon>Petrotogaceae</taxon>
        <taxon>Tepiditoga</taxon>
    </lineage>
</organism>
<evidence type="ECO:0000259" key="3">
    <source>
        <dbReference type="PROSITE" id="PS51371"/>
    </source>
</evidence>
<dbReference type="RefSeq" id="WP_190614394.1">
    <property type="nucleotide sequence ID" value="NZ_AP018712.1"/>
</dbReference>
<accession>A0A7G1G546</accession>
<dbReference type="InterPro" id="IPR036890">
    <property type="entry name" value="HATPase_C_sf"/>
</dbReference>
<keyword evidence="4" id="KW-0808">Transferase</keyword>
<dbReference type="InterPro" id="IPR051257">
    <property type="entry name" value="Diverse_CBS-Domain"/>
</dbReference>
<dbReference type="SMART" id="SM00116">
    <property type="entry name" value="CBS"/>
    <property type="match status" value="2"/>
</dbReference>
<dbReference type="SUPFAM" id="SSF54631">
    <property type="entry name" value="CBS-domain pair"/>
    <property type="match status" value="1"/>
</dbReference>
<dbReference type="Pfam" id="PF00571">
    <property type="entry name" value="CBS"/>
    <property type="match status" value="2"/>
</dbReference>
<dbReference type="InterPro" id="IPR003594">
    <property type="entry name" value="HATPase_dom"/>
</dbReference>
<reference evidence="4 5" key="1">
    <citation type="submission" date="2018-06" db="EMBL/GenBank/DDBJ databases">
        <title>Genome sequencing of Oceanotoga sp. sy52.</title>
        <authorList>
            <person name="Mori K."/>
        </authorList>
    </citation>
    <scope>NUCLEOTIDE SEQUENCE [LARGE SCALE GENOMIC DNA]</scope>
    <source>
        <strain evidence="5">sy52</strain>
    </source>
</reference>
<dbReference type="Pfam" id="PF02518">
    <property type="entry name" value="HATPase_c"/>
    <property type="match status" value="1"/>
</dbReference>
<protein>
    <submittedName>
        <fullName evidence="4">Serine/threonine protein kinase</fullName>
    </submittedName>
</protein>
<dbReference type="PANTHER" id="PTHR43080:SF2">
    <property type="entry name" value="CBS DOMAIN-CONTAINING PROTEIN"/>
    <property type="match status" value="1"/>
</dbReference>
<name>A0A7G1G546_9BACT</name>
<dbReference type="SUPFAM" id="SSF55874">
    <property type="entry name" value="ATPase domain of HSP90 chaperone/DNA topoisomerase II/histidine kinase"/>
    <property type="match status" value="1"/>
</dbReference>
<keyword evidence="1 2" id="KW-0129">CBS domain</keyword>
<dbReference type="GO" id="GO:0004674">
    <property type="term" value="F:protein serine/threonine kinase activity"/>
    <property type="evidence" value="ECO:0007669"/>
    <property type="project" value="UniProtKB-KW"/>
</dbReference>
<dbReference type="Gene3D" id="3.10.580.10">
    <property type="entry name" value="CBS-domain"/>
    <property type="match status" value="2"/>
</dbReference>
<keyword evidence="4" id="KW-0723">Serine/threonine-protein kinase</keyword>
<dbReference type="PROSITE" id="PS51371">
    <property type="entry name" value="CBS"/>
    <property type="match status" value="2"/>
</dbReference>
<dbReference type="CDD" id="cd02205">
    <property type="entry name" value="CBS_pair_SF"/>
    <property type="match status" value="1"/>
</dbReference>
<evidence type="ECO:0000256" key="2">
    <source>
        <dbReference type="PROSITE-ProRule" id="PRU00703"/>
    </source>
</evidence>
<evidence type="ECO:0000256" key="1">
    <source>
        <dbReference type="ARBA" id="ARBA00023122"/>
    </source>
</evidence>
<dbReference type="InterPro" id="IPR000644">
    <property type="entry name" value="CBS_dom"/>
</dbReference>
<dbReference type="EMBL" id="AP018712">
    <property type="protein sequence ID" value="BBE31688.1"/>
    <property type="molecule type" value="Genomic_DNA"/>
</dbReference>
<dbReference type="AlphaFoldDB" id="A0A7G1G546"/>
<keyword evidence="4" id="KW-0418">Kinase</keyword>
<keyword evidence="5" id="KW-1185">Reference proteome</keyword>
<dbReference type="InterPro" id="IPR046342">
    <property type="entry name" value="CBS_dom_sf"/>
</dbReference>
<proteinExistence type="predicted"/>
<dbReference type="KEGG" id="ocy:OSSY52_18290"/>